<reference evidence="4" key="1">
    <citation type="submission" date="2023-08" db="EMBL/GenBank/DDBJ databases">
        <title>A de novo genome assembly of Solanum verrucosum Schlechtendal, a Mexican diploid species geographically isolated from the other diploid A-genome species in potato relatives.</title>
        <authorList>
            <person name="Hosaka K."/>
        </authorList>
    </citation>
    <scope>NUCLEOTIDE SEQUENCE</scope>
    <source>
        <tissue evidence="4">Young leaves</tissue>
    </source>
</reference>
<dbReference type="PANTHER" id="PTHR47186">
    <property type="entry name" value="LEUCINE-RICH REPEAT-CONTAINING PROTEIN 57"/>
    <property type="match status" value="1"/>
</dbReference>
<dbReference type="InterPro" id="IPR001611">
    <property type="entry name" value="Leu-rich_rpt"/>
</dbReference>
<keyword evidence="1" id="KW-0433">Leucine-rich repeat</keyword>
<dbReference type="PANTHER" id="PTHR47186:SF37">
    <property type="entry name" value="BACTERIAL SPOT DISEASE RESISTANCE PROTEIN 4"/>
    <property type="match status" value="1"/>
</dbReference>
<dbReference type="InterPro" id="IPR032675">
    <property type="entry name" value="LRR_dom_sf"/>
</dbReference>
<evidence type="ECO:0000259" key="3">
    <source>
        <dbReference type="Pfam" id="PF20160"/>
    </source>
</evidence>
<evidence type="ECO:0000256" key="2">
    <source>
        <dbReference type="ARBA" id="ARBA00022737"/>
    </source>
</evidence>
<dbReference type="EMBL" id="CP133621">
    <property type="protein sequence ID" value="WMV49202.1"/>
    <property type="molecule type" value="Genomic_DNA"/>
</dbReference>
<evidence type="ECO:0000313" key="4">
    <source>
        <dbReference type="EMBL" id="WMV49202.1"/>
    </source>
</evidence>
<keyword evidence="2" id="KW-0677">Repeat</keyword>
<dbReference type="InterPro" id="IPR045344">
    <property type="entry name" value="C-JID"/>
</dbReference>
<dbReference type="Pfam" id="PF20160">
    <property type="entry name" value="C-JID"/>
    <property type="match status" value="1"/>
</dbReference>
<accession>A0AAF0ZRA0</accession>
<gene>
    <name evidence="4" type="ORF">MTR67_042587</name>
</gene>
<dbReference type="Proteomes" id="UP001234989">
    <property type="component" value="Chromosome 10"/>
</dbReference>
<dbReference type="SUPFAM" id="SSF52058">
    <property type="entry name" value="L domain-like"/>
    <property type="match status" value="1"/>
</dbReference>
<dbReference type="Pfam" id="PF00560">
    <property type="entry name" value="LRR_1"/>
    <property type="match status" value="2"/>
</dbReference>
<organism evidence="4 5">
    <name type="scientific">Solanum verrucosum</name>
    <dbReference type="NCBI Taxonomy" id="315347"/>
    <lineage>
        <taxon>Eukaryota</taxon>
        <taxon>Viridiplantae</taxon>
        <taxon>Streptophyta</taxon>
        <taxon>Embryophyta</taxon>
        <taxon>Tracheophyta</taxon>
        <taxon>Spermatophyta</taxon>
        <taxon>Magnoliopsida</taxon>
        <taxon>eudicotyledons</taxon>
        <taxon>Gunneridae</taxon>
        <taxon>Pentapetalae</taxon>
        <taxon>asterids</taxon>
        <taxon>lamiids</taxon>
        <taxon>Solanales</taxon>
        <taxon>Solanaceae</taxon>
        <taxon>Solanoideae</taxon>
        <taxon>Solaneae</taxon>
        <taxon>Solanum</taxon>
    </lineage>
</organism>
<evidence type="ECO:0000256" key="1">
    <source>
        <dbReference type="ARBA" id="ARBA00022614"/>
    </source>
</evidence>
<feature type="domain" description="C-JID" evidence="3">
    <location>
        <begin position="266"/>
        <end position="397"/>
    </location>
</feature>
<protein>
    <recommendedName>
        <fullName evidence="3">C-JID domain-containing protein</fullName>
    </recommendedName>
</protein>
<sequence length="424" mass="48713">MLKKACSSWMLLPTNFNPRRLVHLDLRWSSLHYLRIDLSHSKSLKRAPDFKRIPNLEYLNLGQCTSLEEVHPSLKYCKKLIRLHLFECRSLERFPYVNVESLEYLNLNYCDSLQKFPEILGIVKHVLGFSKELIGNLSGNNFKHLPRSIAQLGALEYLILSDCKRLTQLPEDIGCLSSLKVLYLKGNNFEYLPQSISELGALRSLGLSDCKRLTQLPEFPQQLLKICADWSNDSFCNSLFQNISSFQHDICSSDSLSLRVFGSWVEDIPSWFKYQGMCPSVSVDLPENWYDKFLGFTVCYYDEYYIDCIRAHLIPSCDDGMSSMTQQFSLSNKSELDDDDVCNINFLLVPLCGLWDASNANETTPNDYGRIKLDFIGHVDDFGEKMKIGVRLLSKNDFGEKMNCEEEATCSSSKKQRLHISNQQ</sequence>
<name>A0AAF0ZRA0_SOLVR</name>
<dbReference type="AlphaFoldDB" id="A0AAF0ZRA0"/>
<keyword evidence="5" id="KW-1185">Reference proteome</keyword>
<evidence type="ECO:0000313" key="5">
    <source>
        <dbReference type="Proteomes" id="UP001234989"/>
    </source>
</evidence>
<dbReference type="Gene3D" id="3.80.10.10">
    <property type="entry name" value="Ribonuclease Inhibitor"/>
    <property type="match status" value="2"/>
</dbReference>
<proteinExistence type="predicted"/>